<evidence type="ECO:0000313" key="1">
    <source>
        <dbReference type="EMBL" id="ORD96414.1"/>
    </source>
</evidence>
<protein>
    <submittedName>
        <fullName evidence="1">Uncharacterized protein</fullName>
    </submittedName>
</protein>
<dbReference type="AlphaFoldDB" id="A0A1X0Q9Q0"/>
<reference evidence="1 2" key="1">
    <citation type="journal article" date="2017" name="Environ. Microbiol.">
        <title>Decay of the glycolytic pathway and adaptation to intranuclear parasitism within Enterocytozoonidae microsporidia.</title>
        <authorList>
            <person name="Wiredu Boakye D."/>
            <person name="Jaroenlak P."/>
            <person name="Prachumwat A."/>
            <person name="Williams T.A."/>
            <person name="Bateman K.S."/>
            <person name="Itsathitphaisarn O."/>
            <person name="Sritunyalucksana K."/>
            <person name="Paszkiewicz K.H."/>
            <person name="Moore K.A."/>
            <person name="Stentiford G.D."/>
            <person name="Williams B.A."/>
        </authorList>
    </citation>
    <scope>NUCLEOTIDE SEQUENCE [LARGE SCALE GENOMIC DNA]</scope>
    <source>
        <strain evidence="1 2">GB1</strain>
    </source>
</reference>
<gene>
    <name evidence="1" type="ORF">HERIO_1649</name>
</gene>
<keyword evidence="2" id="KW-1185">Reference proteome</keyword>
<accession>A0A1X0Q9Q0</accession>
<dbReference type="VEuPathDB" id="MicrosporidiaDB:A0H76_1968"/>
<comment type="caution">
    <text evidence="1">The sequence shown here is derived from an EMBL/GenBank/DDBJ whole genome shotgun (WGS) entry which is preliminary data.</text>
</comment>
<organism evidence="1 2">
    <name type="scientific">Hepatospora eriocheir</name>
    <dbReference type="NCBI Taxonomy" id="1081669"/>
    <lineage>
        <taxon>Eukaryota</taxon>
        <taxon>Fungi</taxon>
        <taxon>Fungi incertae sedis</taxon>
        <taxon>Microsporidia</taxon>
        <taxon>Hepatosporidae</taxon>
        <taxon>Hepatospora</taxon>
    </lineage>
</organism>
<proteinExistence type="predicted"/>
<dbReference type="Proteomes" id="UP000192356">
    <property type="component" value="Unassembled WGS sequence"/>
</dbReference>
<sequence length="76" mass="8898">MINRIIQIPKSISIDLLPEEIQLNVPFTINNNQYELIKSNSNDLKVCVDSNDISIENEHNQEIKNVDEYFIIKRLI</sequence>
<evidence type="ECO:0000313" key="2">
    <source>
        <dbReference type="Proteomes" id="UP000192356"/>
    </source>
</evidence>
<dbReference type="VEuPathDB" id="MicrosporidiaDB:HERIO_1649"/>
<dbReference type="EMBL" id="LVKB01000091">
    <property type="protein sequence ID" value="ORD96414.1"/>
    <property type="molecule type" value="Genomic_DNA"/>
</dbReference>
<name>A0A1X0Q9Q0_9MICR</name>